<comment type="caution">
    <text evidence="3">The sequence shown here is derived from an EMBL/GenBank/DDBJ whole genome shotgun (WGS) entry which is preliminary data.</text>
</comment>
<dbReference type="Gene3D" id="1.20.140.40">
    <property type="entry name" value="Invertase/pectin methylesterase inhibitor family protein"/>
    <property type="match status" value="1"/>
</dbReference>
<dbReference type="EMBL" id="JACGWO010000007">
    <property type="protein sequence ID" value="KAK4423855.1"/>
    <property type="molecule type" value="Genomic_DNA"/>
</dbReference>
<proteinExistence type="predicted"/>
<keyword evidence="4" id="KW-1185">Reference proteome</keyword>
<feature type="signal peptide" evidence="1">
    <location>
        <begin position="1"/>
        <end position="26"/>
    </location>
</feature>
<dbReference type="InterPro" id="IPR006501">
    <property type="entry name" value="Pectinesterase_inhib_dom"/>
</dbReference>
<dbReference type="InterPro" id="IPR035513">
    <property type="entry name" value="Invertase/methylesterase_inhib"/>
</dbReference>
<evidence type="ECO:0000313" key="4">
    <source>
        <dbReference type="Proteomes" id="UP001293254"/>
    </source>
</evidence>
<dbReference type="SUPFAM" id="SSF101148">
    <property type="entry name" value="Plant invertase/pectin methylesterase inhibitor"/>
    <property type="match status" value="1"/>
</dbReference>
<gene>
    <name evidence="3" type="ORF">Salat_1968400</name>
</gene>
<keyword evidence="1" id="KW-0732">Signal</keyword>
<organism evidence="3 4">
    <name type="scientific">Sesamum alatum</name>
    <dbReference type="NCBI Taxonomy" id="300844"/>
    <lineage>
        <taxon>Eukaryota</taxon>
        <taxon>Viridiplantae</taxon>
        <taxon>Streptophyta</taxon>
        <taxon>Embryophyta</taxon>
        <taxon>Tracheophyta</taxon>
        <taxon>Spermatophyta</taxon>
        <taxon>Magnoliopsida</taxon>
        <taxon>eudicotyledons</taxon>
        <taxon>Gunneridae</taxon>
        <taxon>Pentapetalae</taxon>
        <taxon>asterids</taxon>
        <taxon>lamiids</taxon>
        <taxon>Lamiales</taxon>
        <taxon>Pedaliaceae</taxon>
        <taxon>Sesamum</taxon>
    </lineage>
</organism>
<reference evidence="3" key="1">
    <citation type="submission" date="2020-06" db="EMBL/GenBank/DDBJ databases">
        <authorList>
            <person name="Li T."/>
            <person name="Hu X."/>
            <person name="Zhang T."/>
            <person name="Song X."/>
            <person name="Zhang H."/>
            <person name="Dai N."/>
            <person name="Sheng W."/>
            <person name="Hou X."/>
            <person name="Wei L."/>
        </authorList>
    </citation>
    <scope>NUCLEOTIDE SEQUENCE</scope>
    <source>
        <strain evidence="3">3651</strain>
        <tissue evidence="3">Leaf</tissue>
    </source>
</reference>
<protein>
    <recommendedName>
        <fullName evidence="2">Pectinesterase inhibitor domain-containing protein</fullName>
    </recommendedName>
</protein>
<dbReference type="SMART" id="SM00856">
    <property type="entry name" value="PMEI"/>
    <property type="match status" value="1"/>
</dbReference>
<evidence type="ECO:0000313" key="3">
    <source>
        <dbReference type="EMBL" id="KAK4423855.1"/>
    </source>
</evidence>
<evidence type="ECO:0000259" key="2">
    <source>
        <dbReference type="SMART" id="SM00856"/>
    </source>
</evidence>
<dbReference type="Proteomes" id="UP001293254">
    <property type="component" value="Unassembled WGS sequence"/>
</dbReference>
<accession>A0AAE1Y5B5</accession>
<reference evidence="3" key="2">
    <citation type="journal article" date="2024" name="Plant">
        <title>Genomic evolution and insights into agronomic trait innovations of Sesamum species.</title>
        <authorList>
            <person name="Miao H."/>
            <person name="Wang L."/>
            <person name="Qu L."/>
            <person name="Liu H."/>
            <person name="Sun Y."/>
            <person name="Le M."/>
            <person name="Wang Q."/>
            <person name="Wei S."/>
            <person name="Zheng Y."/>
            <person name="Lin W."/>
            <person name="Duan Y."/>
            <person name="Cao H."/>
            <person name="Xiong S."/>
            <person name="Wang X."/>
            <person name="Wei L."/>
            <person name="Li C."/>
            <person name="Ma Q."/>
            <person name="Ju M."/>
            <person name="Zhao R."/>
            <person name="Li G."/>
            <person name="Mu C."/>
            <person name="Tian Q."/>
            <person name="Mei H."/>
            <person name="Zhang T."/>
            <person name="Gao T."/>
            <person name="Zhang H."/>
        </authorList>
    </citation>
    <scope>NUCLEOTIDE SEQUENCE</scope>
    <source>
        <strain evidence="3">3651</strain>
    </source>
</reference>
<feature type="domain" description="Pectinesterase inhibitor" evidence="2">
    <location>
        <begin position="23"/>
        <end position="165"/>
    </location>
</feature>
<evidence type="ECO:0000256" key="1">
    <source>
        <dbReference type="SAM" id="SignalP"/>
    </source>
</evidence>
<feature type="chain" id="PRO_5042174292" description="Pectinesterase inhibitor domain-containing protein" evidence="1">
    <location>
        <begin position="27"/>
        <end position="170"/>
    </location>
</feature>
<dbReference type="AlphaFoldDB" id="A0AAE1Y5B5"/>
<dbReference type="GO" id="GO:0004857">
    <property type="term" value="F:enzyme inhibitor activity"/>
    <property type="evidence" value="ECO:0007669"/>
    <property type="project" value="InterPro"/>
</dbReference>
<sequence length="170" mass="18484">MGFTKTPVSFALAVVATFLLISVADSAVNPFCSTAKDKVLCTQMVKNARTWEQAMTNALNAALVRAKAGKKRVDSIPSKLPADLEPHTKESIHQTCQEAYETIIDNISKSIGFVKYDPTSALDTYLWSTTFSDCIDGLDEFEVSVAEATNFNREMTKLSGILLAVAGKKP</sequence>
<dbReference type="NCBIfam" id="TIGR01614">
    <property type="entry name" value="PME_inhib"/>
    <property type="match status" value="1"/>
</dbReference>
<name>A0AAE1Y5B5_9LAMI</name>
<dbReference type="Pfam" id="PF04043">
    <property type="entry name" value="PMEI"/>
    <property type="match status" value="1"/>
</dbReference>